<proteinExistence type="predicted"/>
<dbReference type="HOGENOM" id="CLU_2686666_0_0_6"/>
<keyword evidence="3" id="KW-1185">Reference proteome</keyword>
<dbReference type="Proteomes" id="UP000010809">
    <property type="component" value="Chromosome"/>
</dbReference>
<protein>
    <submittedName>
        <fullName evidence="2">Uncharacterized protein</fullName>
    </submittedName>
</protein>
<evidence type="ECO:0000256" key="1">
    <source>
        <dbReference type="SAM" id="MobiDB-lite"/>
    </source>
</evidence>
<dbReference type="KEGG" id="tni:TVNIR_1402"/>
<dbReference type="EMBL" id="CP003989">
    <property type="protein sequence ID" value="AGA33072.1"/>
    <property type="molecule type" value="Genomic_DNA"/>
</dbReference>
<dbReference type="RefSeq" id="WP_015258208.1">
    <property type="nucleotide sequence ID" value="NC_019902.2"/>
</dbReference>
<feature type="region of interest" description="Disordered" evidence="1">
    <location>
        <begin position="24"/>
        <end position="48"/>
    </location>
</feature>
<organism evidence="2 3">
    <name type="scientific">Thioalkalivibrio nitratireducens (strain DSM 14787 / UNIQEM 213 / ALEN2)</name>
    <dbReference type="NCBI Taxonomy" id="1255043"/>
    <lineage>
        <taxon>Bacteria</taxon>
        <taxon>Pseudomonadati</taxon>
        <taxon>Pseudomonadota</taxon>
        <taxon>Gammaproteobacteria</taxon>
        <taxon>Chromatiales</taxon>
        <taxon>Ectothiorhodospiraceae</taxon>
        <taxon>Thioalkalivibrio</taxon>
    </lineage>
</organism>
<dbReference type="PATRIC" id="fig|1255043.3.peg.1419"/>
<evidence type="ECO:0000313" key="2">
    <source>
        <dbReference type="EMBL" id="AGA33072.1"/>
    </source>
</evidence>
<accession>L0DVN0</accession>
<evidence type="ECO:0000313" key="3">
    <source>
        <dbReference type="Proteomes" id="UP000010809"/>
    </source>
</evidence>
<dbReference type="AlphaFoldDB" id="L0DVN0"/>
<reference evidence="2" key="1">
    <citation type="submission" date="2015-12" db="EMBL/GenBank/DDBJ databases">
        <authorList>
            <person name="Tikhonova T.V."/>
            <person name="Pavlov A.R."/>
            <person name="Beletsky A.V."/>
            <person name="Mardanov A.V."/>
            <person name="Sorokin D.Y."/>
            <person name="Ravin N.V."/>
            <person name="Popov V.O."/>
        </authorList>
    </citation>
    <scope>NUCLEOTIDE SEQUENCE</scope>
    <source>
        <strain evidence="2">DSM 14787</strain>
    </source>
</reference>
<sequence>MRVIVLVLVLLIIGWLVARQLGDMADPGAGSTDRESEQATPRVPQRVQELPAFEGTMQRFVDDAARHRQERRDAPGQ</sequence>
<gene>
    <name evidence="2" type="ordered locus">TVNIR_1402</name>
</gene>
<name>L0DVN0_THIND</name>